<reference evidence="1 2" key="1">
    <citation type="journal article" date="2021" name="Comput. Struct. Biotechnol. J.">
        <title>De novo genome assembly of the potent medicinal plant Rehmannia glutinosa using nanopore technology.</title>
        <authorList>
            <person name="Ma L."/>
            <person name="Dong C."/>
            <person name="Song C."/>
            <person name="Wang X."/>
            <person name="Zheng X."/>
            <person name="Niu Y."/>
            <person name="Chen S."/>
            <person name="Feng W."/>
        </authorList>
    </citation>
    <scope>NUCLEOTIDE SEQUENCE [LARGE SCALE GENOMIC DNA]</scope>
    <source>
        <strain evidence="1">DH-2019</strain>
    </source>
</reference>
<protein>
    <submittedName>
        <fullName evidence="1">Uncharacterized protein</fullName>
    </submittedName>
</protein>
<accession>A0ABR0UZ66</accession>
<organism evidence="1 2">
    <name type="scientific">Rehmannia glutinosa</name>
    <name type="common">Chinese foxglove</name>
    <dbReference type="NCBI Taxonomy" id="99300"/>
    <lineage>
        <taxon>Eukaryota</taxon>
        <taxon>Viridiplantae</taxon>
        <taxon>Streptophyta</taxon>
        <taxon>Embryophyta</taxon>
        <taxon>Tracheophyta</taxon>
        <taxon>Spermatophyta</taxon>
        <taxon>Magnoliopsida</taxon>
        <taxon>eudicotyledons</taxon>
        <taxon>Gunneridae</taxon>
        <taxon>Pentapetalae</taxon>
        <taxon>asterids</taxon>
        <taxon>lamiids</taxon>
        <taxon>Lamiales</taxon>
        <taxon>Orobanchaceae</taxon>
        <taxon>Rehmannieae</taxon>
        <taxon>Rehmannia</taxon>
    </lineage>
</organism>
<keyword evidence="2" id="KW-1185">Reference proteome</keyword>
<dbReference type="Proteomes" id="UP001318860">
    <property type="component" value="Unassembled WGS sequence"/>
</dbReference>
<gene>
    <name evidence="1" type="ORF">DH2020_038236</name>
</gene>
<comment type="caution">
    <text evidence="1">The sequence shown here is derived from an EMBL/GenBank/DDBJ whole genome shotgun (WGS) entry which is preliminary data.</text>
</comment>
<evidence type="ECO:0000313" key="1">
    <source>
        <dbReference type="EMBL" id="KAK6128033.1"/>
    </source>
</evidence>
<sequence length="111" mass="13194">MKIYEEPREAHLAPNYFCNLELTASTTSVLKTVDNWLRESHGRSLILVSPSIELIKLLRTMIIDREDNPSCCGFYSNKCWRHYIADVKILTLNTIHKMYYDFKWKSRQRSH</sequence>
<dbReference type="EMBL" id="JABTTQ020001835">
    <property type="protein sequence ID" value="KAK6128033.1"/>
    <property type="molecule type" value="Genomic_DNA"/>
</dbReference>
<proteinExistence type="predicted"/>
<name>A0ABR0UZ66_REHGL</name>
<evidence type="ECO:0000313" key="2">
    <source>
        <dbReference type="Proteomes" id="UP001318860"/>
    </source>
</evidence>